<keyword evidence="2" id="KW-1133">Transmembrane helix</keyword>
<protein>
    <submittedName>
        <fullName evidence="4">Uncharacterized protein</fullName>
    </submittedName>
</protein>
<gene>
    <name evidence="4" type="ORF">GH714_029332</name>
</gene>
<sequence>MPTSSSFFFITFFVLSCAPRHLSSTPNRRILHQPFFPLDTLPPSQPPSTSPPTPSTPPKIPFSTTTPNQSPFFPSYPSPPPPPAPATFASFPANISSLILPQSPQPKPNSHKILAVAISAVVSAIFILGIFVFYYGRRRRLRGFSDDKTYRSDNSNRLHPADSDTTNSTRHKLRATSTSSEFLYLGTLVSSHTIDEGSNAQDNANVGSDPRKLDSPELLPLPPLNRQSSRLNFGNGEVGSTAGEEEEFYSPRGSLGGRESSSGMGSGSRRVFAAVGGQDFDAGSTGSSTYSSSTSGSPARSQSLSSSPLVRLSPRPKSPDSAVLQLAPAPPAPPPPPLMPLHNDRKFPSPFPSAASSRDESPCVSFNFDQNAQSPSASSASSSPNRSLEKSAGASPRILNDLDRNVRSPLLSPANVLNVLDQNKQSPSLSSVSTSPDRSLEKTPNASPRISNDLDRDVRSPHLSFTSTSPDKIFERASSPRLSNGLDRNAHSPSFSSTSTSPGRDLDKNPLAYPRISNVSDQSKGSSSLSSASSSPGRGLEKSPGASPRMTSSVFGLNARTSSVLGQPISVPPPPPPPLLLLHHHHLQQQHKDTGTLQLRQLGQANQLPNRQSL</sequence>
<feature type="compositionally biased region" description="Low complexity" evidence="1">
    <location>
        <begin position="426"/>
        <end position="437"/>
    </location>
</feature>
<feature type="region of interest" description="Disordered" evidence="1">
    <location>
        <begin position="194"/>
        <end position="401"/>
    </location>
</feature>
<reference evidence="4 5" key="1">
    <citation type="journal article" date="2020" name="Mol. Plant">
        <title>The Chromosome-Based Rubber Tree Genome Provides New Insights into Spurge Genome Evolution and Rubber Biosynthesis.</title>
        <authorList>
            <person name="Liu J."/>
            <person name="Shi C."/>
            <person name="Shi C.C."/>
            <person name="Li W."/>
            <person name="Zhang Q.J."/>
            <person name="Zhang Y."/>
            <person name="Li K."/>
            <person name="Lu H.F."/>
            <person name="Shi C."/>
            <person name="Zhu S.T."/>
            <person name="Xiao Z.Y."/>
            <person name="Nan H."/>
            <person name="Yue Y."/>
            <person name="Zhu X.G."/>
            <person name="Wu Y."/>
            <person name="Hong X.N."/>
            <person name="Fan G.Y."/>
            <person name="Tong Y."/>
            <person name="Zhang D."/>
            <person name="Mao C.L."/>
            <person name="Liu Y.L."/>
            <person name="Hao S.J."/>
            <person name="Liu W.Q."/>
            <person name="Lv M.Q."/>
            <person name="Zhang H.B."/>
            <person name="Liu Y."/>
            <person name="Hu-Tang G.R."/>
            <person name="Wang J.P."/>
            <person name="Wang J.H."/>
            <person name="Sun Y.H."/>
            <person name="Ni S.B."/>
            <person name="Chen W.B."/>
            <person name="Zhang X.C."/>
            <person name="Jiao Y.N."/>
            <person name="Eichler E.E."/>
            <person name="Li G.H."/>
            <person name="Liu X."/>
            <person name="Gao L.Z."/>
        </authorList>
    </citation>
    <scope>NUCLEOTIDE SEQUENCE [LARGE SCALE GENOMIC DNA]</scope>
    <source>
        <strain evidence="5">cv. GT1</strain>
        <tissue evidence="4">Leaf</tissue>
    </source>
</reference>
<accession>A0A6A6K7C5</accession>
<dbReference type="Proteomes" id="UP000467840">
    <property type="component" value="Chromosome 12"/>
</dbReference>
<feature type="compositionally biased region" description="Basic and acidic residues" evidence="1">
    <location>
        <begin position="146"/>
        <end position="162"/>
    </location>
</feature>
<feature type="compositionally biased region" description="Low complexity" evidence="1">
    <location>
        <begin position="257"/>
        <end position="270"/>
    </location>
</feature>
<feature type="compositionally biased region" description="Low complexity" evidence="1">
    <location>
        <begin position="61"/>
        <end position="73"/>
    </location>
</feature>
<dbReference type="GO" id="GO:0045010">
    <property type="term" value="P:actin nucleation"/>
    <property type="evidence" value="ECO:0007669"/>
    <property type="project" value="InterPro"/>
</dbReference>
<proteinExistence type="predicted"/>
<comment type="caution">
    <text evidence="4">The sequence shown here is derived from an EMBL/GenBank/DDBJ whole genome shotgun (WGS) entry which is preliminary data.</text>
</comment>
<feature type="signal peptide" evidence="3">
    <location>
        <begin position="1"/>
        <end position="24"/>
    </location>
</feature>
<organism evidence="4 5">
    <name type="scientific">Hevea brasiliensis</name>
    <name type="common">Para rubber tree</name>
    <name type="synonym">Siphonia brasiliensis</name>
    <dbReference type="NCBI Taxonomy" id="3981"/>
    <lineage>
        <taxon>Eukaryota</taxon>
        <taxon>Viridiplantae</taxon>
        <taxon>Streptophyta</taxon>
        <taxon>Embryophyta</taxon>
        <taxon>Tracheophyta</taxon>
        <taxon>Spermatophyta</taxon>
        <taxon>Magnoliopsida</taxon>
        <taxon>eudicotyledons</taxon>
        <taxon>Gunneridae</taxon>
        <taxon>Pentapetalae</taxon>
        <taxon>rosids</taxon>
        <taxon>fabids</taxon>
        <taxon>Malpighiales</taxon>
        <taxon>Euphorbiaceae</taxon>
        <taxon>Crotonoideae</taxon>
        <taxon>Micrandreae</taxon>
        <taxon>Hevea</taxon>
    </lineage>
</organism>
<name>A0A6A6K7C5_HEVBR</name>
<keyword evidence="2" id="KW-0472">Membrane</keyword>
<evidence type="ECO:0000256" key="1">
    <source>
        <dbReference type="SAM" id="MobiDB-lite"/>
    </source>
</evidence>
<dbReference type="EMBL" id="JAAGAX010000018">
    <property type="protein sequence ID" value="KAF2284691.1"/>
    <property type="molecule type" value="Genomic_DNA"/>
</dbReference>
<feature type="compositionally biased region" description="Pro residues" evidence="1">
    <location>
        <begin position="328"/>
        <end position="339"/>
    </location>
</feature>
<keyword evidence="3" id="KW-0732">Signal</keyword>
<feature type="compositionally biased region" description="Low complexity" evidence="1">
    <location>
        <begin position="374"/>
        <end position="384"/>
    </location>
</feature>
<feature type="compositionally biased region" description="Low complexity" evidence="1">
    <location>
        <begin position="520"/>
        <end position="535"/>
    </location>
</feature>
<keyword evidence="5" id="KW-1185">Reference proteome</keyword>
<feature type="compositionally biased region" description="Pro residues" evidence="1">
    <location>
        <begin position="43"/>
        <end position="60"/>
    </location>
</feature>
<dbReference type="PANTHER" id="PTHR23213:SF276">
    <property type="entry name" value="FORMIN-LIKE PROTEIN 1"/>
    <property type="match status" value="1"/>
</dbReference>
<feature type="compositionally biased region" description="Low complexity" evidence="1">
    <location>
        <begin position="492"/>
        <end position="502"/>
    </location>
</feature>
<evidence type="ECO:0000256" key="3">
    <source>
        <dbReference type="SAM" id="SignalP"/>
    </source>
</evidence>
<dbReference type="PANTHER" id="PTHR23213">
    <property type="entry name" value="FORMIN-RELATED"/>
    <property type="match status" value="1"/>
</dbReference>
<dbReference type="InterPro" id="IPR027643">
    <property type="entry name" value="Formin-like_plant"/>
</dbReference>
<feature type="region of interest" description="Disordered" evidence="1">
    <location>
        <begin position="418"/>
        <end position="553"/>
    </location>
</feature>
<feature type="region of interest" description="Disordered" evidence="1">
    <location>
        <begin position="146"/>
        <end position="174"/>
    </location>
</feature>
<dbReference type="GO" id="GO:0051015">
    <property type="term" value="F:actin filament binding"/>
    <property type="evidence" value="ECO:0007669"/>
    <property type="project" value="InterPro"/>
</dbReference>
<dbReference type="AlphaFoldDB" id="A0A6A6K7C5"/>
<evidence type="ECO:0000313" key="5">
    <source>
        <dbReference type="Proteomes" id="UP000467840"/>
    </source>
</evidence>
<evidence type="ECO:0000313" key="4">
    <source>
        <dbReference type="EMBL" id="KAF2284691.1"/>
    </source>
</evidence>
<feature type="compositionally biased region" description="Polar residues" evidence="1">
    <location>
        <begin position="194"/>
        <end position="206"/>
    </location>
</feature>
<feature type="compositionally biased region" description="Low complexity" evidence="1">
    <location>
        <begin position="283"/>
        <end position="315"/>
    </location>
</feature>
<evidence type="ECO:0000256" key="2">
    <source>
        <dbReference type="SAM" id="Phobius"/>
    </source>
</evidence>
<feature type="transmembrane region" description="Helical" evidence="2">
    <location>
        <begin position="113"/>
        <end position="135"/>
    </location>
</feature>
<feature type="chain" id="PRO_5025551387" evidence="3">
    <location>
        <begin position="25"/>
        <end position="614"/>
    </location>
</feature>
<feature type="region of interest" description="Disordered" evidence="1">
    <location>
        <begin position="41"/>
        <end position="80"/>
    </location>
</feature>
<keyword evidence="2" id="KW-0812">Transmembrane</keyword>